<feature type="transmembrane region" description="Helical" evidence="6">
    <location>
        <begin position="52"/>
        <end position="76"/>
    </location>
</feature>
<organism evidence="8 9">
    <name type="scientific">Plectosphaerella plurivora</name>
    <dbReference type="NCBI Taxonomy" id="936078"/>
    <lineage>
        <taxon>Eukaryota</taxon>
        <taxon>Fungi</taxon>
        <taxon>Dikarya</taxon>
        <taxon>Ascomycota</taxon>
        <taxon>Pezizomycotina</taxon>
        <taxon>Sordariomycetes</taxon>
        <taxon>Hypocreomycetidae</taxon>
        <taxon>Glomerellales</taxon>
        <taxon>Plectosphaerellaceae</taxon>
        <taxon>Plectosphaerella</taxon>
    </lineage>
</organism>
<sequence length="492" mass="54107">MLANQITARPVASVNQTDDFDSETDNGGTVYTDAELSKAEAKAALRKIDRRLIPVVGIMYCFSVIGRANLPAAAIAGMTKDLELFGSRYSIVLLVFFPTYVFFQPLSAIINRRLGPRIYYTGITISTGFMIVGMGFMKSWNDLVAIRVLMGALDSGFFPSCHYLLSTWYTRAEVGSRLSLFYVIVCLSYAFGGIMAFGFTYMNGLGGRSGWSWIFIMEGLLTILVGLCGSFLLIGFPDVTKPSKRFLSQRELTWALNRVNQDRGDTELHKLDFQTSLRAAKDFKVWAFGLIYFNNSIINFALANFLPIILRGNMGFSVGESQILVAPPYVFASLAMFSAGWLGDRYRCRGPILVVCMLTSLTGCLLMGFHKASGVRYFGAFITTAGTTSAIPVTMAYQSNNIRGQWKRAFSSALVVAISGIGGVVGSFAFRSTDAPRFLPGLSLCLACAAFNILIVTCLSLFFYSANQKADRNNVELEASDEAGARRFRYTI</sequence>
<feature type="transmembrane region" description="Helical" evidence="6">
    <location>
        <begin position="285"/>
        <end position="310"/>
    </location>
</feature>
<dbReference type="FunFam" id="1.20.1250.20:FF:000013">
    <property type="entry name" value="MFS general substrate transporter"/>
    <property type="match status" value="1"/>
</dbReference>
<proteinExistence type="predicted"/>
<name>A0A9P8VI49_9PEZI</name>
<dbReference type="OrthoDB" id="3639251at2759"/>
<comment type="caution">
    <text evidence="8">The sequence shown here is derived from an EMBL/GenBank/DDBJ whole genome shotgun (WGS) entry which is preliminary data.</text>
</comment>
<keyword evidence="5 6" id="KW-0472">Membrane</keyword>
<evidence type="ECO:0000256" key="5">
    <source>
        <dbReference type="ARBA" id="ARBA00023136"/>
    </source>
</evidence>
<dbReference type="PANTHER" id="PTHR43791:SF47">
    <property type="entry name" value="MAJOR FACILITATOR SUPERFAMILY (MFS) PROFILE DOMAIN-CONTAINING PROTEIN-RELATED"/>
    <property type="match status" value="1"/>
</dbReference>
<feature type="domain" description="Major facilitator superfamily (MFS) profile" evidence="7">
    <location>
        <begin position="52"/>
        <end position="468"/>
    </location>
</feature>
<feature type="transmembrane region" description="Helical" evidence="6">
    <location>
        <begin position="88"/>
        <end position="106"/>
    </location>
</feature>
<feature type="transmembrane region" description="Helical" evidence="6">
    <location>
        <begin position="211"/>
        <end position="236"/>
    </location>
</feature>
<keyword evidence="3 6" id="KW-0812">Transmembrane</keyword>
<dbReference type="Proteomes" id="UP000770015">
    <property type="component" value="Unassembled WGS sequence"/>
</dbReference>
<dbReference type="InterPro" id="IPR020846">
    <property type="entry name" value="MFS_dom"/>
</dbReference>
<dbReference type="PROSITE" id="PS50850">
    <property type="entry name" value="MFS"/>
    <property type="match status" value="1"/>
</dbReference>
<feature type="transmembrane region" description="Helical" evidence="6">
    <location>
        <begin position="178"/>
        <end position="199"/>
    </location>
</feature>
<feature type="transmembrane region" description="Helical" evidence="6">
    <location>
        <begin position="118"/>
        <end position="137"/>
    </location>
</feature>
<evidence type="ECO:0000256" key="2">
    <source>
        <dbReference type="ARBA" id="ARBA00022448"/>
    </source>
</evidence>
<feature type="transmembrane region" description="Helical" evidence="6">
    <location>
        <begin position="441"/>
        <end position="464"/>
    </location>
</feature>
<dbReference type="InterPro" id="IPR011701">
    <property type="entry name" value="MFS"/>
</dbReference>
<evidence type="ECO:0000256" key="6">
    <source>
        <dbReference type="SAM" id="Phobius"/>
    </source>
</evidence>
<feature type="transmembrane region" description="Helical" evidence="6">
    <location>
        <begin position="322"/>
        <end position="343"/>
    </location>
</feature>
<dbReference type="EMBL" id="JAGSXJ010000003">
    <property type="protein sequence ID" value="KAH6693511.1"/>
    <property type="molecule type" value="Genomic_DNA"/>
</dbReference>
<comment type="subcellular location">
    <subcellularLocation>
        <location evidence="1">Membrane</location>
        <topology evidence="1">Multi-pass membrane protein</topology>
    </subcellularLocation>
</comment>
<feature type="transmembrane region" description="Helical" evidence="6">
    <location>
        <begin position="375"/>
        <end position="397"/>
    </location>
</feature>
<dbReference type="SUPFAM" id="SSF103473">
    <property type="entry name" value="MFS general substrate transporter"/>
    <property type="match status" value="1"/>
</dbReference>
<protein>
    <submittedName>
        <fullName evidence="8">Major facilitator superfamily domain-containing protein</fullName>
    </submittedName>
</protein>
<reference evidence="8" key="1">
    <citation type="journal article" date="2021" name="Nat. Commun.">
        <title>Genetic determinants of endophytism in the Arabidopsis root mycobiome.</title>
        <authorList>
            <person name="Mesny F."/>
            <person name="Miyauchi S."/>
            <person name="Thiergart T."/>
            <person name="Pickel B."/>
            <person name="Atanasova L."/>
            <person name="Karlsson M."/>
            <person name="Huettel B."/>
            <person name="Barry K.W."/>
            <person name="Haridas S."/>
            <person name="Chen C."/>
            <person name="Bauer D."/>
            <person name="Andreopoulos W."/>
            <person name="Pangilinan J."/>
            <person name="LaButti K."/>
            <person name="Riley R."/>
            <person name="Lipzen A."/>
            <person name="Clum A."/>
            <person name="Drula E."/>
            <person name="Henrissat B."/>
            <person name="Kohler A."/>
            <person name="Grigoriev I.V."/>
            <person name="Martin F.M."/>
            <person name="Hacquard S."/>
        </authorList>
    </citation>
    <scope>NUCLEOTIDE SEQUENCE</scope>
    <source>
        <strain evidence="8">MPI-SDFR-AT-0117</strain>
    </source>
</reference>
<keyword evidence="4 6" id="KW-1133">Transmembrane helix</keyword>
<dbReference type="Gene3D" id="1.20.1250.20">
    <property type="entry name" value="MFS general substrate transporter like domains"/>
    <property type="match status" value="2"/>
</dbReference>
<dbReference type="PANTHER" id="PTHR43791">
    <property type="entry name" value="PERMEASE-RELATED"/>
    <property type="match status" value="1"/>
</dbReference>
<accession>A0A9P8VI49</accession>
<feature type="transmembrane region" description="Helical" evidence="6">
    <location>
        <begin position="143"/>
        <end position="166"/>
    </location>
</feature>
<gene>
    <name evidence="8" type="ORF">F5X68DRAFT_247809</name>
</gene>
<evidence type="ECO:0000313" key="9">
    <source>
        <dbReference type="Proteomes" id="UP000770015"/>
    </source>
</evidence>
<evidence type="ECO:0000313" key="8">
    <source>
        <dbReference type="EMBL" id="KAH6693511.1"/>
    </source>
</evidence>
<dbReference type="GO" id="GO:0016020">
    <property type="term" value="C:membrane"/>
    <property type="evidence" value="ECO:0007669"/>
    <property type="project" value="UniProtKB-SubCell"/>
</dbReference>
<dbReference type="GO" id="GO:0022857">
    <property type="term" value="F:transmembrane transporter activity"/>
    <property type="evidence" value="ECO:0007669"/>
    <property type="project" value="InterPro"/>
</dbReference>
<feature type="transmembrane region" description="Helical" evidence="6">
    <location>
        <begin position="409"/>
        <end position="429"/>
    </location>
</feature>
<evidence type="ECO:0000256" key="3">
    <source>
        <dbReference type="ARBA" id="ARBA00022692"/>
    </source>
</evidence>
<dbReference type="Pfam" id="PF07690">
    <property type="entry name" value="MFS_1"/>
    <property type="match status" value="1"/>
</dbReference>
<keyword evidence="2" id="KW-0813">Transport</keyword>
<dbReference type="InterPro" id="IPR036259">
    <property type="entry name" value="MFS_trans_sf"/>
</dbReference>
<evidence type="ECO:0000256" key="1">
    <source>
        <dbReference type="ARBA" id="ARBA00004141"/>
    </source>
</evidence>
<feature type="transmembrane region" description="Helical" evidence="6">
    <location>
        <begin position="350"/>
        <end position="369"/>
    </location>
</feature>
<keyword evidence="9" id="KW-1185">Reference proteome</keyword>
<evidence type="ECO:0000259" key="7">
    <source>
        <dbReference type="PROSITE" id="PS50850"/>
    </source>
</evidence>
<evidence type="ECO:0000256" key="4">
    <source>
        <dbReference type="ARBA" id="ARBA00022989"/>
    </source>
</evidence>
<dbReference type="AlphaFoldDB" id="A0A9P8VI49"/>